<protein>
    <submittedName>
        <fullName evidence="2">Uncharacterized protein</fullName>
    </submittedName>
</protein>
<reference evidence="2" key="1">
    <citation type="submission" date="2021-02" db="EMBL/GenBank/DDBJ databases">
        <authorList>
            <person name="Nowell W R."/>
        </authorList>
    </citation>
    <scope>NUCLEOTIDE SEQUENCE</scope>
</reference>
<comment type="caution">
    <text evidence="2">The sequence shown here is derived from an EMBL/GenBank/DDBJ whole genome shotgun (WGS) entry which is preliminary data.</text>
</comment>
<dbReference type="Proteomes" id="UP000682733">
    <property type="component" value="Unassembled WGS sequence"/>
</dbReference>
<dbReference type="AlphaFoldDB" id="A0A815IDZ4"/>
<organism evidence="2 5">
    <name type="scientific">Didymodactylos carnosus</name>
    <dbReference type="NCBI Taxonomy" id="1234261"/>
    <lineage>
        <taxon>Eukaryota</taxon>
        <taxon>Metazoa</taxon>
        <taxon>Spiralia</taxon>
        <taxon>Gnathifera</taxon>
        <taxon>Rotifera</taxon>
        <taxon>Eurotatoria</taxon>
        <taxon>Bdelloidea</taxon>
        <taxon>Philodinida</taxon>
        <taxon>Philodinidae</taxon>
        <taxon>Didymodactylos</taxon>
    </lineage>
</organism>
<evidence type="ECO:0000313" key="2">
    <source>
        <dbReference type="EMBL" id="CAF1366855.1"/>
    </source>
</evidence>
<keyword evidence="5" id="KW-1185">Reference proteome</keyword>
<evidence type="ECO:0000313" key="3">
    <source>
        <dbReference type="EMBL" id="CAF4034716.1"/>
    </source>
</evidence>
<dbReference type="EMBL" id="CAJNOK010015499">
    <property type="protein sequence ID" value="CAF1226661.1"/>
    <property type="molecule type" value="Genomic_DNA"/>
</dbReference>
<gene>
    <name evidence="2" type="ORF">GPM918_LOCUS31658</name>
    <name evidence="1" type="ORF">OVA965_LOCUS25180</name>
    <name evidence="4" type="ORF">SRO942_LOCUS32305</name>
    <name evidence="3" type="ORF">TMI583_LOCUS25906</name>
</gene>
<evidence type="ECO:0000313" key="4">
    <source>
        <dbReference type="EMBL" id="CAF4249676.1"/>
    </source>
</evidence>
<name>A0A815IDZ4_9BILA</name>
<dbReference type="Proteomes" id="UP000677228">
    <property type="component" value="Unassembled WGS sequence"/>
</dbReference>
<dbReference type="EMBL" id="CAJOBC010073173">
    <property type="protein sequence ID" value="CAF4249676.1"/>
    <property type="molecule type" value="Genomic_DNA"/>
</dbReference>
<sequence length="92" mass="10610">MRFACFRLRDVRRGGGFMSMTSRGDYCLSSSSSSNLDLRGSWFDEKSRDRFREPLGSSSFEHDENDWVFEDGPSVKIIFISLLLFDPVVFPL</sequence>
<dbReference type="EMBL" id="CAJOBA010037042">
    <property type="protein sequence ID" value="CAF4034716.1"/>
    <property type="molecule type" value="Genomic_DNA"/>
</dbReference>
<evidence type="ECO:0000313" key="5">
    <source>
        <dbReference type="Proteomes" id="UP000663829"/>
    </source>
</evidence>
<accession>A0A815IDZ4</accession>
<dbReference type="Proteomes" id="UP000663829">
    <property type="component" value="Unassembled WGS sequence"/>
</dbReference>
<dbReference type="Proteomes" id="UP000681722">
    <property type="component" value="Unassembled WGS sequence"/>
</dbReference>
<evidence type="ECO:0000313" key="1">
    <source>
        <dbReference type="EMBL" id="CAF1226661.1"/>
    </source>
</evidence>
<proteinExistence type="predicted"/>
<dbReference type="EMBL" id="CAJNOQ010015700">
    <property type="protein sequence ID" value="CAF1366855.1"/>
    <property type="molecule type" value="Genomic_DNA"/>
</dbReference>